<feature type="chain" id="PRO_5009581218" description="Fibronectin type-III domain-containing protein" evidence="3">
    <location>
        <begin position="25"/>
        <end position="440"/>
    </location>
</feature>
<protein>
    <recommendedName>
        <fullName evidence="6">Fibronectin type-III domain-containing protein</fullName>
    </recommendedName>
</protein>
<evidence type="ECO:0008006" key="6">
    <source>
        <dbReference type="Google" id="ProtNLM"/>
    </source>
</evidence>
<feature type="transmembrane region" description="Helical" evidence="2">
    <location>
        <begin position="408"/>
        <end position="430"/>
    </location>
</feature>
<gene>
    <name evidence="4" type="ORF">A3J50_03760</name>
</gene>
<evidence type="ECO:0000256" key="2">
    <source>
        <dbReference type="SAM" id="Phobius"/>
    </source>
</evidence>
<dbReference type="Gene3D" id="2.60.40.10">
    <property type="entry name" value="Immunoglobulins"/>
    <property type="match status" value="2"/>
</dbReference>
<comment type="caution">
    <text evidence="4">The sequence shown here is derived from an EMBL/GenBank/DDBJ whole genome shotgun (WGS) entry which is preliminary data.</text>
</comment>
<dbReference type="Proteomes" id="UP000177821">
    <property type="component" value="Unassembled WGS sequence"/>
</dbReference>
<sequence length="440" mass="47508">MKSARLLVFPLFVSAFLISGHLEAVFATTSFIKDNAGVCVKGGSTLNGFEYSRDGVSNYSMYISTNGGASYTNIGSGLLMTDQTNRIGYWSHTFSNVDAPGFKLTSNIDSSRVKFKVTGSNDGQAETGLMSVYATVPNTPAISISNKTDSAVTLSWTSLSWTADANLVRDCFKGYKILRDGVEIKSNTSLTSYTDSNLEAGKPYSYKVVGLVQAIENDPYSDNDTKDYLSKDFSYESNSVTATLNTPITSVSNSTSPTPKDTALPKPATTKTSSQSSQQDTKNPVTTEESQQTSTPPEENDSTVIITANVVNVEGEVLSSEKPVIDQDSKFTLKGKAKPNSKILVLVYSVPQQFEVTADGDGTWELPLPGNLEAGDHRVEVAYIGNDGEQGQPVQVLSFYVSKKQTNLTIGLLLSLVTSVVVYILGRFFLSMIKKPQESL</sequence>
<name>A0A1G1WM77_9BACT</name>
<keyword evidence="2" id="KW-0472">Membrane</keyword>
<evidence type="ECO:0000313" key="5">
    <source>
        <dbReference type="Proteomes" id="UP000177821"/>
    </source>
</evidence>
<evidence type="ECO:0000256" key="3">
    <source>
        <dbReference type="SAM" id="SignalP"/>
    </source>
</evidence>
<keyword evidence="2" id="KW-1133">Transmembrane helix</keyword>
<dbReference type="EMBL" id="MHCX01000041">
    <property type="protein sequence ID" value="OGY28855.1"/>
    <property type="molecule type" value="Genomic_DNA"/>
</dbReference>
<feature type="region of interest" description="Disordered" evidence="1">
    <location>
        <begin position="247"/>
        <end position="304"/>
    </location>
</feature>
<dbReference type="SUPFAM" id="SSF49265">
    <property type="entry name" value="Fibronectin type III"/>
    <property type="match status" value="1"/>
</dbReference>
<organism evidence="4 5">
    <name type="scientific">Candidatus Woykebacteria bacterium RIFCSPHIGHO2_02_FULL_43_16b</name>
    <dbReference type="NCBI Taxonomy" id="1802601"/>
    <lineage>
        <taxon>Bacteria</taxon>
        <taxon>Candidatus Woykeibacteriota</taxon>
    </lineage>
</organism>
<dbReference type="InterPro" id="IPR036116">
    <property type="entry name" value="FN3_sf"/>
</dbReference>
<feature type="signal peptide" evidence="3">
    <location>
        <begin position="1"/>
        <end position="24"/>
    </location>
</feature>
<dbReference type="InterPro" id="IPR013783">
    <property type="entry name" value="Ig-like_fold"/>
</dbReference>
<evidence type="ECO:0000256" key="1">
    <source>
        <dbReference type="SAM" id="MobiDB-lite"/>
    </source>
</evidence>
<accession>A0A1G1WM77</accession>
<keyword evidence="3" id="KW-0732">Signal</keyword>
<keyword evidence="2" id="KW-0812">Transmembrane</keyword>
<dbReference type="AlphaFoldDB" id="A0A1G1WM77"/>
<proteinExistence type="predicted"/>
<feature type="compositionally biased region" description="Polar residues" evidence="1">
    <location>
        <begin position="283"/>
        <end position="304"/>
    </location>
</feature>
<feature type="compositionally biased region" description="Polar residues" evidence="1">
    <location>
        <begin position="247"/>
        <end position="259"/>
    </location>
</feature>
<evidence type="ECO:0000313" key="4">
    <source>
        <dbReference type="EMBL" id="OGY28855.1"/>
    </source>
</evidence>
<reference evidence="4 5" key="1">
    <citation type="journal article" date="2016" name="Nat. Commun.">
        <title>Thousands of microbial genomes shed light on interconnected biogeochemical processes in an aquifer system.</title>
        <authorList>
            <person name="Anantharaman K."/>
            <person name="Brown C.T."/>
            <person name="Hug L.A."/>
            <person name="Sharon I."/>
            <person name="Castelle C.J."/>
            <person name="Probst A.J."/>
            <person name="Thomas B.C."/>
            <person name="Singh A."/>
            <person name="Wilkins M.J."/>
            <person name="Karaoz U."/>
            <person name="Brodie E.L."/>
            <person name="Williams K.H."/>
            <person name="Hubbard S.S."/>
            <person name="Banfield J.F."/>
        </authorList>
    </citation>
    <scope>NUCLEOTIDE SEQUENCE [LARGE SCALE GENOMIC DNA]</scope>
</reference>
<feature type="compositionally biased region" description="Low complexity" evidence="1">
    <location>
        <begin position="269"/>
        <end position="282"/>
    </location>
</feature>